<evidence type="ECO:0000313" key="2">
    <source>
        <dbReference type="EMBL" id="KAK3948526.1"/>
    </source>
</evidence>
<dbReference type="PANTHER" id="PTHR37576:SF2">
    <property type="entry name" value="DEFECT AT LOW TEMPERATURE PROTEIN 1"/>
    <property type="match status" value="1"/>
</dbReference>
<dbReference type="AlphaFoldDB" id="A0AAN6NMD4"/>
<dbReference type="EMBL" id="MU859259">
    <property type="protein sequence ID" value="KAK3948526.1"/>
    <property type="molecule type" value="Genomic_DNA"/>
</dbReference>
<keyword evidence="3" id="KW-1185">Reference proteome</keyword>
<dbReference type="Proteomes" id="UP001303222">
    <property type="component" value="Unassembled WGS sequence"/>
</dbReference>
<sequence>MRTPEQDLRLTRCSGTGAATGILRMTHHEKIQDFSGKMRPEVLLSYTTTIANSSMGFAYAEAAVIGFWNNALEAMPASNLHYYWAGSSSPLGAIRSISLYIYLFNVLVPVIFFHPFLDLLRLSRRAYNSMLVYLLVWFFGQVLNRGDLELSLAFKKRNWPPFEVS</sequence>
<dbReference type="PANTHER" id="PTHR37576">
    <property type="entry name" value="DEFECT AT LOW TEMPERATURE PROTEIN 1"/>
    <property type="match status" value="1"/>
</dbReference>
<dbReference type="Pfam" id="PF11374">
    <property type="entry name" value="DUF3176"/>
    <property type="match status" value="1"/>
</dbReference>
<comment type="caution">
    <text evidence="2">The sequence shown here is derived from an EMBL/GenBank/DDBJ whole genome shotgun (WGS) entry which is preliminary data.</text>
</comment>
<gene>
    <name evidence="2" type="ORF">QBC32DRAFT_351434</name>
</gene>
<reference evidence="2" key="2">
    <citation type="submission" date="2023-06" db="EMBL/GenBank/DDBJ databases">
        <authorList>
            <consortium name="Lawrence Berkeley National Laboratory"/>
            <person name="Mondo S.J."/>
            <person name="Hensen N."/>
            <person name="Bonometti L."/>
            <person name="Westerberg I."/>
            <person name="Brannstrom I.O."/>
            <person name="Guillou S."/>
            <person name="Cros-Aarteil S."/>
            <person name="Calhoun S."/>
            <person name="Haridas S."/>
            <person name="Kuo A."/>
            <person name="Pangilinan J."/>
            <person name="Riley R."/>
            <person name="Labutti K."/>
            <person name="Andreopoulos B."/>
            <person name="Lipzen A."/>
            <person name="Chen C."/>
            <person name="Yanf M."/>
            <person name="Daum C."/>
            <person name="Ng V."/>
            <person name="Clum A."/>
            <person name="Steindorff A."/>
            <person name="Ohm R."/>
            <person name="Martin F."/>
            <person name="Silar P."/>
            <person name="Natvig D."/>
            <person name="Lalanne C."/>
            <person name="Gautier V."/>
            <person name="Ament-Velasquez S.L."/>
            <person name="Kruys A."/>
            <person name="Hutchinson M.I."/>
            <person name="Powell A.J."/>
            <person name="Barry K."/>
            <person name="Miller A.N."/>
            <person name="Grigoriev I.V."/>
            <person name="Debuchy R."/>
            <person name="Gladieux P."/>
            <person name="Thoren M.H."/>
            <person name="Johannesson H."/>
        </authorList>
    </citation>
    <scope>NUCLEOTIDE SEQUENCE</scope>
    <source>
        <strain evidence="2">CBS 626.80</strain>
    </source>
</reference>
<keyword evidence="1" id="KW-0812">Transmembrane</keyword>
<proteinExistence type="predicted"/>
<organism evidence="2 3">
    <name type="scientific">Pseudoneurospora amorphoporcata</name>
    <dbReference type="NCBI Taxonomy" id="241081"/>
    <lineage>
        <taxon>Eukaryota</taxon>
        <taxon>Fungi</taxon>
        <taxon>Dikarya</taxon>
        <taxon>Ascomycota</taxon>
        <taxon>Pezizomycotina</taxon>
        <taxon>Sordariomycetes</taxon>
        <taxon>Sordariomycetidae</taxon>
        <taxon>Sordariales</taxon>
        <taxon>Sordariaceae</taxon>
        <taxon>Pseudoneurospora</taxon>
    </lineage>
</organism>
<feature type="transmembrane region" description="Helical" evidence="1">
    <location>
        <begin position="99"/>
        <end position="117"/>
    </location>
</feature>
<keyword evidence="1" id="KW-1133">Transmembrane helix</keyword>
<dbReference type="InterPro" id="IPR021514">
    <property type="entry name" value="DUF3176"/>
</dbReference>
<protein>
    <submittedName>
        <fullName evidence="2">Uncharacterized protein</fullName>
    </submittedName>
</protein>
<feature type="transmembrane region" description="Helical" evidence="1">
    <location>
        <begin position="129"/>
        <end position="148"/>
    </location>
</feature>
<keyword evidence="1" id="KW-0472">Membrane</keyword>
<evidence type="ECO:0000256" key="1">
    <source>
        <dbReference type="SAM" id="Phobius"/>
    </source>
</evidence>
<name>A0AAN6NMD4_9PEZI</name>
<accession>A0AAN6NMD4</accession>
<reference evidence="2" key="1">
    <citation type="journal article" date="2023" name="Mol. Phylogenet. Evol.">
        <title>Genome-scale phylogeny and comparative genomics of the fungal order Sordariales.</title>
        <authorList>
            <person name="Hensen N."/>
            <person name="Bonometti L."/>
            <person name="Westerberg I."/>
            <person name="Brannstrom I.O."/>
            <person name="Guillou S."/>
            <person name="Cros-Aarteil S."/>
            <person name="Calhoun S."/>
            <person name="Haridas S."/>
            <person name="Kuo A."/>
            <person name="Mondo S."/>
            <person name="Pangilinan J."/>
            <person name="Riley R."/>
            <person name="LaButti K."/>
            <person name="Andreopoulos B."/>
            <person name="Lipzen A."/>
            <person name="Chen C."/>
            <person name="Yan M."/>
            <person name="Daum C."/>
            <person name="Ng V."/>
            <person name="Clum A."/>
            <person name="Steindorff A."/>
            <person name="Ohm R.A."/>
            <person name="Martin F."/>
            <person name="Silar P."/>
            <person name="Natvig D.O."/>
            <person name="Lalanne C."/>
            <person name="Gautier V."/>
            <person name="Ament-Velasquez S.L."/>
            <person name="Kruys A."/>
            <person name="Hutchinson M.I."/>
            <person name="Powell A.J."/>
            <person name="Barry K."/>
            <person name="Miller A.N."/>
            <person name="Grigoriev I.V."/>
            <person name="Debuchy R."/>
            <person name="Gladieux P."/>
            <person name="Hiltunen Thoren M."/>
            <person name="Johannesson H."/>
        </authorList>
    </citation>
    <scope>NUCLEOTIDE SEQUENCE</scope>
    <source>
        <strain evidence="2">CBS 626.80</strain>
    </source>
</reference>
<evidence type="ECO:0000313" key="3">
    <source>
        <dbReference type="Proteomes" id="UP001303222"/>
    </source>
</evidence>